<sequence>MAGGRPLAFDHAIAYAAVTVLAAVGMTIFGTSANRTLNSAFLALDARAWLMSALLTAALLVAFIFGYLIQDTPMAWLSPYIDPAVLAMVCIVVIPMPIGTVRQALADVLLVTPADLKQHVDEIAQEIVRRYGFISYRAYVARVGRGRQIELYFIVPAGGPPKRSEDWDLIRDDIGEAIGGEGPDRWLTIVFTTDPEWAE</sequence>
<evidence type="ECO:0000256" key="1">
    <source>
        <dbReference type="ARBA" id="ARBA00004141"/>
    </source>
</evidence>
<dbReference type="GO" id="GO:0016020">
    <property type="term" value="C:membrane"/>
    <property type="evidence" value="ECO:0007669"/>
    <property type="project" value="UniProtKB-SubCell"/>
</dbReference>
<comment type="caution">
    <text evidence="6">The sequence shown here is derived from an EMBL/GenBank/DDBJ whole genome shotgun (WGS) entry which is preliminary data.</text>
</comment>
<dbReference type="InterPro" id="IPR027469">
    <property type="entry name" value="Cation_efflux_TMD_sf"/>
</dbReference>
<evidence type="ECO:0000256" key="2">
    <source>
        <dbReference type="ARBA" id="ARBA00022692"/>
    </source>
</evidence>
<evidence type="ECO:0000313" key="6">
    <source>
        <dbReference type="EMBL" id="GGC81162.1"/>
    </source>
</evidence>
<feature type="transmembrane region" description="Helical" evidence="5">
    <location>
        <begin position="49"/>
        <end position="68"/>
    </location>
</feature>
<keyword evidence="2 5" id="KW-0812">Transmembrane</keyword>
<evidence type="ECO:0000256" key="4">
    <source>
        <dbReference type="ARBA" id="ARBA00023136"/>
    </source>
</evidence>
<protein>
    <recommendedName>
        <fullName evidence="8">Cation transporter</fullName>
    </recommendedName>
</protein>
<dbReference type="GO" id="GO:0008324">
    <property type="term" value="F:monoatomic cation transmembrane transporter activity"/>
    <property type="evidence" value="ECO:0007669"/>
    <property type="project" value="InterPro"/>
</dbReference>
<keyword evidence="4 5" id="KW-0472">Membrane</keyword>
<evidence type="ECO:0000256" key="5">
    <source>
        <dbReference type="SAM" id="Phobius"/>
    </source>
</evidence>
<reference evidence="6" key="1">
    <citation type="journal article" date="2014" name="Int. J. Syst. Evol. Microbiol.">
        <title>Complete genome sequence of Corynebacterium casei LMG S-19264T (=DSM 44701T), isolated from a smear-ripened cheese.</title>
        <authorList>
            <consortium name="US DOE Joint Genome Institute (JGI-PGF)"/>
            <person name="Walter F."/>
            <person name="Albersmeier A."/>
            <person name="Kalinowski J."/>
            <person name="Ruckert C."/>
        </authorList>
    </citation>
    <scope>NUCLEOTIDE SEQUENCE</scope>
    <source>
        <strain evidence="6">CGMCC 1.12919</strain>
    </source>
</reference>
<proteinExistence type="predicted"/>
<gene>
    <name evidence="6" type="ORF">GCM10010994_43910</name>
</gene>
<organism evidence="6 7">
    <name type="scientific">Chelatococcus reniformis</name>
    <dbReference type="NCBI Taxonomy" id="1494448"/>
    <lineage>
        <taxon>Bacteria</taxon>
        <taxon>Pseudomonadati</taxon>
        <taxon>Pseudomonadota</taxon>
        <taxon>Alphaproteobacteria</taxon>
        <taxon>Hyphomicrobiales</taxon>
        <taxon>Chelatococcaceae</taxon>
        <taxon>Chelatococcus</taxon>
    </lineage>
</organism>
<comment type="subcellular location">
    <subcellularLocation>
        <location evidence="1">Membrane</location>
        <topology evidence="1">Multi-pass membrane protein</topology>
    </subcellularLocation>
</comment>
<keyword evidence="7" id="KW-1185">Reference proteome</keyword>
<feature type="transmembrane region" description="Helical" evidence="5">
    <location>
        <begin position="12"/>
        <end position="29"/>
    </location>
</feature>
<dbReference type="EMBL" id="BMGG01000008">
    <property type="protein sequence ID" value="GGC81162.1"/>
    <property type="molecule type" value="Genomic_DNA"/>
</dbReference>
<reference evidence="6" key="2">
    <citation type="submission" date="2020-09" db="EMBL/GenBank/DDBJ databases">
        <authorList>
            <person name="Sun Q."/>
            <person name="Zhou Y."/>
        </authorList>
    </citation>
    <scope>NUCLEOTIDE SEQUENCE</scope>
    <source>
        <strain evidence="6">CGMCC 1.12919</strain>
    </source>
</reference>
<dbReference type="SUPFAM" id="SSF161111">
    <property type="entry name" value="Cation efflux protein transmembrane domain-like"/>
    <property type="match status" value="1"/>
</dbReference>
<evidence type="ECO:0000313" key="7">
    <source>
        <dbReference type="Proteomes" id="UP000637002"/>
    </source>
</evidence>
<dbReference type="AlphaFoldDB" id="A0A916UPA1"/>
<accession>A0A916UPA1</accession>
<name>A0A916UPA1_9HYPH</name>
<dbReference type="Gene3D" id="1.20.1510.10">
    <property type="entry name" value="Cation efflux protein transmembrane domain"/>
    <property type="match status" value="1"/>
</dbReference>
<keyword evidence="3 5" id="KW-1133">Transmembrane helix</keyword>
<feature type="transmembrane region" description="Helical" evidence="5">
    <location>
        <begin position="80"/>
        <end position="98"/>
    </location>
</feature>
<evidence type="ECO:0008006" key="8">
    <source>
        <dbReference type="Google" id="ProtNLM"/>
    </source>
</evidence>
<dbReference type="Proteomes" id="UP000637002">
    <property type="component" value="Unassembled WGS sequence"/>
</dbReference>
<evidence type="ECO:0000256" key="3">
    <source>
        <dbReference type="ARBA" id="ARBA00022989"/>
    </source>
</evidence>